<evidence type="ECO:0000313" key="2">
    <source>
        <dbReference type="EMBL" id="AZG46058.1"/>
    </source>
</evidence>
<feature type="transmembrane region" description="Helical" evidence="1">
    <location>
        <begin position="20"/>
        <end position="42"/>
    </location>
</feature>
<sequence length="439" mass="46524">MAMSARSSLAGFVRRLPFGIGTVTMLLIAAMVATVGVVLAIGSPTDSAPEYTDGRLRGYVHEPEVAWSQSSDTLPGYGEAGGIEIADTWRDRWLLSYPSGLGRAYLLVAESSGKPLWDKPVVAGLGGCAINDTGQVGCAVKLGGAPDGFYLVDADGVTASRTDLDDTKQVVGVGSDYLRIDQAGYRVTLRTPTGVELWSRTFATAAQARIRNNGILTVSTADGTRFVLDPETGKDRLSCTQCTITAFDSGITVQYDEFEAERVVSYAVDDGALRTPPVTVSAGLRVLAGPAVLPVLTGTGDSQVQVTQGRYEIRDPARAEALWQITDPELSKANTRPCGTQVAFALKDRSRLFYDLADGTRVGRMEPPAYDDPGSNIDQLSCVGSSGTTLVFADANQVTAVDAVRGDVAWTRQIIGNASALDGYIILREGASITVLRPN</sequence>
<keyword evidence="1" id="KW-0812">Transmembrane</keyword>
<dbReference type="AlphaFoldDB" id="A0A3G8JMD0"/>
<organism evidence="2 3">
    <name type="scientific">Gordonia insulae</name>
    <dbReference type="NCBI Taxonomy" id="2420509"/>
    <lineage>
        <taxon>Bacteria</taxon>
        <taxon>Bacillati</taxon>
        <taxon>Actinomycetota</taxon>
        <taxon>Actinomycetes</taxon>
        <taxon>Mycobacteriales</taxon>
        <taxon>Gordoniaceae</taxon>
        <taxon>Gordonia</taxon>
    </lineage>
</organism>
<dbReference type="InterPro" id="IPR011047">
    <property type="entry name" value="Quinoprotein_ADH-like_sf"/>
</dbReference>
<keyword evidence="3" id="KW-1185">Reference proteome</keyword>
<keyword evidence="1" id="KW-0472">Membrane</keyword>
<evidence type="ECO:0000256" key="1">
    <source>
        <dbReference type="SAM" id="Phobius"/>
    </source>
</evidence>
<evidence type="ECO:0000313" key="3">
    <source>
        <dbReference type="Proteomes" id="UP000271469"/>
    </source>
</evidence>
<dbReference type="EMBL" id="CP033972">
    <property type="protein sequence ID" value="AZG46058.1"/>
    <property type="molecule type" value="Genomic_DNA"/>
</dbReference>
<keyword evidence="1" id="KW-1133">Transmembrane helix</keyword>
<proteinExistence type="predicted"/>
<accession>A0A3G8JMD0</accession>
<name>A0A3G8JMD0_9ACTN</name>
<reference evidence="2 3" key="1">
    <citation type="submission" date="2018-11" db="EMBL/GenBank/DDBJ databases">
        <title>Gordonia insulae sp. nov., isolated from an island soil.</title>
        <authorList>
            <person name="Kim Y.S."/>
            <person name="Kim S.B."/>
        </authorList>
    </citation>
    <scope>NUCLEOTIDE SEQUENCE [LARGE SCALE GENOMIC DNA]</scope>
    <source>
        <strain evidence="2 3">MMS17-SY073</strain>
    </source>
</reference>
<dbReference type="SUPFAM" id="SSF50998">
    <property type="entry name" value="Quinoprotein alcohol dehydrogenase-like"/>
    <property type="match status" value="1"/>
</dbReference>
<gene>
    <name evidence="2" type="ORF">D7316_02658</name>
</gene>
<evidence type="ECO:0008006" key="4">
    <source>
        <dbReference type="Google" id="ProtNLM"/>
    </source>
</evidence>
<dbReference type="Proteomes" id="UP000271469">
    <property type="component" value="Chromosome"/>
</dbReference>
<protein>
    <recommendedName>
        <fullName evidence="4">Outer membrane protein assembly factor BamB</fullName>
    </recommendedName>
</protein>
<dbReference type="KEGG" id="gom:D7316_02658"/>